<evidence type="ECO:0000256" key="6">
    <source>
        <dbReference type="ARBA" id="ARBA00022989"/>
    </source>
</evidence>
<feature type="transmembrane region" description="Helical" evidence="8">
    <location>
        <begin position="86"/>
        <end position="108"/>
    </location>
</feature>
<gene>
    <name evidence="9" type="primary">fepD1</name>
    <name evidence="9" type="ORF">COCCU_02880</name>
</gene>
<comment type="subcellular location">
    <subcellularLocation>
        <location evidence="1">Cell membrane</location>
        <topology evidence="1">Multi-pass membrane protein</topology>
    </subcellularLocation>
</comment>
<dbReference type="GO" id="GO:0033214">
    <property type="term" value="P:siderophore-iron import into cell"/>
    <property type="evidence" value="ECO:0007669"/>
    <property type="project" value="TreeGrafter"/>
</dbReference>
<evidence type="ECO:0000256" key="3">
    <source>
        <dbReference type="ARBA" id="ARBA00022448"/>
    </source>
</evidence>
<keyword evidence="5 8" id="KW-0812">Transmembrane</keyword>
<dbReference type="SUPFAM" id="SSF81345">
    <property type="entry name" value="ABC transporter involved in vitamin B12 uptake, BtuC"/>
    <property type="match status" value="1"/>
</dbReference>
<dbReference type="EMBL" id="CP046455">
    <property type="protein sequence ID" value="QGU06530.1"/>
    <property type="molecule type" value="Genomic_DNA"/>
</dbReference>
<dbReference type="RefSeq" id="WP_156230123.1">
    <property type="nucleotide sequence ID" value="NZ_CP046455.1"/>
</dbReference>
<keyword evidence="7 8" id="KW-0472">Membrane</keyword>
<organism evidence="9 10">
    <name type="scientific">Corynebacterium occultum</name>
    <dbReference type="NCBI Taxonomy" id="2675219"/>
    <lineage>
        <taxon>Bacteria</taxon>
        <taxon>Bacillati</taxon>
        <taxon>Actinomycetota</taxon>
        <taxon>Actinomycetes</taxon>
        <taxon>Mycobacteriales</taxon>
        <taxon>Corynebacteriaceae</taxon>
        <taxon>Corynebacterium</taxon>
    </lineage>
</organism>
<dbReference type="InterPro" id="IPR000522">
    <property type="entry name" value="ABC_transptr_permease_BtuC"/>
</dbReference>
<keyword evidence="4" id="KW-1003">Cell membrane</keyword>
<keyword evidence="10" id="KW-1185">Reference proteome</keyword>
<evidence type="ECO:0000256" key="4">
    <source>
        <dbReference type="ARBA" id="ARBA00022475"/>
    </source>
</evidence>
<dbReference type="Gene3D" id="1.10.3470.10">
    <property type="entry name" value="ABC transporter involved in vitamin B12 uptake, BtuC"/>
    <property type="match status" value="1"/>
</dbReference>
<dbReference type="KEGG" id="cok:COCCU_02880"/>
<evidence type="ECO:0000256" key="5">
    <source>
        <dbReference type="ARBA" id="ARBA00022692"/>
    </source>
</evidence>
<feature type="transmembrane region" description="Helical" evidence="8">
    <location>
        <begin position="191"/>
        <end position="210"/>
    </location>
</feature>
<name>A0A6B8W948_9CORY</name>
<evidence type="ECO:0000313" key="9">
    <source>
        <dbReference type="EMBL" id="QGU06530.1"/>
    </source>
</evidence>
<comment type="similarity">
    <text evidence="2">Belongs to the binding-protein-dependent transport system permease family. FecCD subfamily.</text>
</comment>
<dbReference type="Proteomes" id="UP000424462">
    <property type="component" value="Chromosome"/>
</dbReference>
<dbReference type="AlphaFoldDB" id="A0A6B8W948"/>
<evidence type="ECO:0000313" key="10">
    <source>
        <dbReference type="Proteomes" id="UP000424462"/>
    </source>
</evidence>
<protein>
    <submittedName>
        <fullName evidence="9">Ferric enterobactin transport system permease protein FepD</fullName>
    </submittedName>
</protein>
<sequence length="326" mass="32931">MRRLLILSALTLLLGVSCLLSLFLGSRPNGVAEVVAVLSGTGDPYLAQVVDSRIPRTIIGMVVGGALALSGTLIQGITRNPLGEPGLLGISTGGAAALVTATALLGVLSGPATILFALLGALLAVSVVLALAGRSGSRGVVPLILAGAVVTAVLHAYINAMILLQPQTFDSYRYWMVGSLSGADLGNLGQLAPVLVLGLILAFGAARGLNALALGEETAISLGIRVGATRLAGVMAAALLAAAATAAAGPIAFIGLAVPHLLRALFGEDFRWRIPAALIGGALALVLADILARTLIRPQELMVGILTAFLGAPFLLLAVRRGAVMR</sequence>
<dbReference type="PANTHER" id="PTHR30472">
    <property type="entry name" value="FERRIC ENTEROBACTIN TRANSPORT SYSTEM PERMEASE PROTEIN"/>
    <property type="match status" value="1"/>
</dbReference>
<dbReference type="InterPro" id="IPR037294">
    <property type="entry name" value="ABC_BtuC-like"/>
</dbReference>
<dbReference type="CDD" id="cd06550">
    <property type="entry name" value="TM_ABC_iron-siderophores_like"/>
    <property type="match status" value="1"/>
</dbReference>
<evidence type="ECO:0000256" key="2">
    <source>
        <dbReference type="ARBA" id="ARBA00007935"/>
    </source>
</evidence>
<keyword evidence="6 8" id="KW-1133">Transmembrane helix</keyword>
<proteinExistence type="inferred from homology"/>
<keyword evidence="3" id="KW-0813">Transport</keyword>
<feature type="transmembrane region" description="Helical" evidence="8">
    <location>
        <begin position="231"/>
        <end position="258"/>
    </location>
</feature>
<dbReference type="GO" id="GO:0005886">
    <property type="term" value="C:plasma membrane"/>
    <property type="evidence" value="ECO:0007669"/>
    <property type="project" value="UniProtKB-SubCell"/>
</dbReference>
<feature type="transmembrane region" description="Helical" evidence="8">
    <location>
        <begin position="301"/>
        <end position="319"/>
    </location>
</feature>
<feature type="transmembrane region" description="Helical" evidence="8">
    <location>
        <begin position="114"/>
        <end position="133"/>
    </location>
</feature>
<accession>A0A6B8W948</accession>
<dbReference type="GO" id="GO:0022857">
    <property type="term" value="F:transmembrane transporter activity"/>
    <property type="evidence" value="ECO:0007669"/>
    <property type="project" value="InterPro"/>
</dbReference>
<evidence type="ECO:0000256" key="7">
    <source>
        <dbReference type="ARBA" id="ARBA00023136"/>
    </source>
</evidence>
<reference evidence="9 10" key="1">
    <citation type="submission" date="2019-11" db="EMBL/GenBank/DDBJ databases">
        <title>Complete genome sequence of Corynebacterium kalinowskii 1959, a novel Corynebacterium species isolated from soil of a small paddock in Vilsendorf, Germany.</title>
        <authorList>
            <person name="Schaffert L."/>
            <person name="Ruwe M."/>
            <person name="Milse J."/>
            <person name="Hanuschka K."/>
            <person name="Ortseifen V."/>
            <person name="Droste J."/>
            <person name="Brandt D."/>
            <person name="Schlueter L."/>
            <person name="Kutter Y."/>
            <person name="Vinke S."/>
            <person name="Viehoefer P."/>
            <person name="Jacob L."/>
            <person name="Luebke N.-C."/>
            <person name="Schulte-Berndt E."/>
            <person name="Hain C."/>
            <person name="Linder M."/>
            <person name="Schmidt P."/>
            <person name="Wollenschlaeger L."/>
            <person name="Luttermann T."/>
            <person name="Thieme E."/>
            <person name="Hassa J."/>
            <person name="Haak M."/>
            <person name="Wittchen M."/>
            <person name="Mentz A."/>
            <person name="Persicke M."/>
            <person name="Busche T."/>
            <person name="Ruckert C."/>
        </authorList>
    </citation>
    <scope>NUCLEOTIDE SEQUENCE [LARGE SCALE GENOMIC DNA]</scope>
    <source>
        <strain evidence="9 10">2039</strain>
    </source>
</reference>
<dbReference type="PANTHER" id="PTHR30472:SF1">
    <property type="entry name" value="FE(3+) DICITRATE TRANSPORT SYSTEM PERMEASE PROTEIN FECC-RELATED"/>
    <property type="match status" value="1"/>
</dbReference>
<feature type="transmembrane region" description="Helical" evidence="8">
    <location>
        <begin position="140"/>
        <end position="164"/>
    </location>
</feature>
<dbReference type="Pfam" id="PF01032">
    <property type="entry name" value="FecCD"/>
    <property type="match status" value="1"/>
</dbReference>
<feature type="transmembrane region" description="Helical" evidence="8">
    <location>
        <begin position="56"/>
        <end position="74"/>
    </location>
</feature>
<evidence type="ECO:0000256" key="8">
    <source>
        <dbReference type="SAM" id="Phobius"/>
    </source>
</evidence>
<dbReference type="PROSITE" id="PS51257">
    <property type="entry name" value="PROKAR_LIPOPROTEIN"/>
    <property type="match status" value="1"/>
</dbReference>
<evidence type="ECO:0000256" key="1">
    <source>
        <dbReference type="ARBA" id="ARBA00004651"/>
    </source>
</evidence>
<feature type="transmembrane region" description="Helical" evidence="8">
    <location>
        <begin position="270"/>
        <end position="292"/>
    </location>
</feature>